<accession>A0A098DWY2</accession>
<reference evidence="1" key="3">
    <citation type="submission" date="2017-01" db="UniProtKB">
        <authorList>
            <consortium name="EnsemblFungi"/>
        </authorList>
    </citation>
    <scope>IDENTIFICATION</scope>
    <source>
        <strain evidence="1">PH-1 / ATCC MYA-4620 / FGSC 9075 / NRRL 31084</strain>
    </source>
</reference>
<evidence type="ECO:0000313" key="1">
    <source>
        <dbReference type="EnsemblFungi" id="CEF85849"/>
    </source>
</evidence>
<organism evidence="1">
    <name type="scientific">Gibberella zeae (strain ATCC MYA-4620 / CBS 123657 / FGSC 9075 / NRRL 31084 / PH-1)</name>
    <name type="common">Wheat head blight fungus</name>
    <name type="synonym">Fusarium graminearum</name>
    <dbReference type="NCBI Taxonomy" id="229533"/>
    <lineage>
        <taxon>Eukaryota</taxon>
        <taxon>Fungi</taxon>
        <taxon>Dikarya</taxon>
        <taxon>Ascomycota</taxon>
        <taxon>Pezizomycotina</taxon>
        <taxon>Sordariomycetes</taxon>
        <taxon>Hypocreomycetidae</taxon>
        <taxon>Hypocreales</taxon>
        <taxon>Nectriaceae</taxon>
        <taxon>Fusarium</taxon>
    </lineage>
</organism>
<accession>A0A0E0SHD6</accession>
<dbReference type="EnsemblFungi" id="CEF85849">
    <property type="protein sequence ID" value="CEF85849"/>
    <property type="gene ID" value="FGRRES_20272"/>
</dbReference>
<dbReference type="AlphaFoldDB" id="A0A098DWY2"/>
<reference evidence="1" key="1">
    <citation type="journal article" date="2007" name="Science">
        <title>The Fusarium graminearum genome reveals a link between localized polymorphism and pathogen specialization.</title>
        <authorList>
            <person name="Cuomo C.A."/>
            <person name="Gueldener U."/>
            <person name="Xu J.-R."/>
            <person name="Trail F."/>
            <person name="Turgeon B.G."/>
            <person name="Di Pietro A."/>
            <person name="Walton J.D."/>
            <person name="Ma L.-J."/>
            <person name="Baker S.E."/>
            <person name="Rep M."/>
            <person name="Adam G."/>
            <person name="Antoniw J."/>
            <person name="Baldwin T."/>
            <person name="Calvo S.E."/>
            <person name="Chang Y.-L."/>
            <person name="DeCaprio D."/>
            <person name="Gale L.R."/>
            <person name="Gnerre S."/>
            <person name="Goswami R.S."/>
            <person name="Hammond-Kosack K."/>
            <person name="Harris L.J."/>
            <person name="Hilburn K."/>
            <person name="Kennell J.C."/>
            <person name="Kroken S."/>
            <person name="Magnuson J.K."/>
            <person name="Mannhaupt G."/>
            <person name="Mauceli E.W."/>
            <person name="Mewes H.-W."/>
            <person name="Mitterbauer R."/>
            <person name="Muehlbauer G."/>
            <person name="Muensterkoetter M."/>
            <person name="Nelson D."/>
            <person name="O'Donnell K."/>
            <person name="Ouellet T."/>
            <person name="Qi W."/>
            <person name="Quesneville H."/>
            <person name="Roncero M.I.G."/>
            <person name="Seong K.-Y."/>
            <person name="Tetko I.V."/>
            <person name="Urban M."/>
            <person name="Waalwijk C."/>
            <person name="Ward T.J."/>
            <person name="Yao J."/>
            <person name="Birren B.W."/>
            <person name="Kistler H.C."/>
        </authorList>
    </citation>
    <scope>NUCLEOTIDE SEQUENCE [LARGE SCALE GENOMIC DNA]</scope>
    <source>
        <strain evidence="1">PH-1 / ATCC MYA-4620 / FGSC 9075 / NRRL 31084</strain>
    </source>
</reference>
<reference evidence="1" key="2">
    <citation type="journal article" date="2010" name="Nature">
        <title>Comparative genomics reveals mobile pathogenicity chromosomes in Fusarium.</title>
        <authorList>
            <person name="Ma L.J."/>
            <person name="van der Does H.C."/>
            <person name="Borkovich K.A."/>
            <person name="Coleman J.J."/>
            <person name="Daboussi M.J."/>
            <person name="Di Pietro A."/>
            <person name="Dufresne M."/>
            <person name="Freitag M."/>
            <person name="Grabherr M."/>
            <person name="Henrissat B."/>
            <person name="Houterman P.M."/>
            <person name="Kang S."/>
            <person name="Shim W.B."/>
            <person name="Woloshuk C."/>
            <person name="Xie X."/>
            <person name="Xu J.R."/>
            <person name="Antoniw J."/>
            <person name="Baker S.E."/>
            <person name="Bluhm B.H."/>
            <person name="Breakspear A."/>
            <person name="Brown D.W."/>
            <person name="Butchko R.A."/>
            <person name="Chapman S."/>
            <person name="Coulson R."/>
            <person name="Coutinho P.M."/>
            <person name="Danchin E.G."/>
            <person name="Diener A."/>
            <person name="Gale L.R."/>
            <person name="Gardiner D.M."/>
            <person name="Goff S."/>
            <person name="Hammond-Kosack K.E."/>
            <person name="Hilburn K."/>
            <person name="Hua-Van A."/>
            <person name="Jonkers W."/>
            <person name="Kazan K."/>
            <person name="Kodira C.D."/>
            <person name="Koehrsen M."/>
            <person name="Kumar L."/>
            <person name="Lee Y.H."/>
            <person name="Li L."/>
            <person name="Manners J.M."/>
            <person name="Miranda-Saavedra D."/>
            <person name="Mukherjee M."/>
            <person name="Park G."/>
            <person name="Park J."/>
            <person name="Park S.Y."/>
            <person name="Proctor R.H."/>
            <person name="Regev A."/>
            <person name="Ruiz-Roldan M.C."/>
            <person name="Sain D."/>
            <person name="Sakthikumar S."/>
            <person name="Sykes S."/>
            <person name="Schwartz D.C."/>
            <person name="Turgeon B.G."/>
            <person name="Wapinski I."/>
            <person name="Yoder O."/>
            <person name="Young S."/>
            <person name="Zeng Q."/>
            <person name="Zhou S."/>
            <person name="Galagan J."/>
            <person name="Cuomo C.A."/>
            <person name="Kistler H.C."/>
            <person name="Rep M."/>
        </authorList>
    </citation>
    <scope>GENOME REANNOTATION</scope>
    <source>
        <strain evidence="1">PH-1 / ATCC MYA-4620 / FGSC 9075 / NRRL 31084</strain>
    </source>
</reference>
<dbReference type="EMBL" id="HG970334">
    <property type="status" value="NOT_ANNOTATED_CDS"/>
    <property type="molecule type" value="Genomic_DNA"/>
</dbReference>
<name>A0A098DWY2_GIBZE</name>
<proteinExistence type="predicted"/>
<protein>
    <submittedName>
        <fullName evidence="1">Uncharacterized protein</fullName>
    </submittedName>
</protein>
<sequence length="147" mass="16705">MDFRTLYRAEEFLRPFMVTNPEDQLRFSHITTPPTDLECLIDAVRYMHDVPHQQMLFIVSPSVEDVEHDDGDLSMTTFTNCGMVVPKSQSLRSLFNAASLLKKDDGDVYIITHELGRTEEGQVFGRFWTSLSQQNLSKSGCLSGPKT</sequence>